<accession>A0ABQ6B6M9</accession>
<dbReference type="RefSeq" id="WP_284272626.1">
    <property type="nucleotide sequence ID" value="NZ_BSOW01000030.1"/>
</dbReference>
<evidence type="ECO:0000313" key="4">
    <source>
        <dbReference type="Proteomes" id="UP001156905"/>
    </source>
</evidence>
<evidence type="ECO:0000313" key="3">
    <source>
        <dbReference type="EMBL" id="GLR90035.1"/>
    </source>
</evidence>
<proteinExistence type="inferred from homology"/>
<dbReference type="InterPro" id="IPR034904">
    <property type="entry name" value="FSCA_dom_sf"/>
</dbReference>
<dbReference type="PANTHER" id="PTHR11178:SF1">
    <property type="entry name" value="NFU1 IRON-SULFUR CLUSTER SCAFFOLD HOMOLOG, MITOCHONDRIAL"/>
    <property type="match status" value="1"/>
</dbReference>
<reference evidence="4" key="1">
    <citation type="journal article" date="2019" name="Int. J. Syst. Evol. Microbiol.">
        <title>The Global Catalogue of Microorganisms (GCM) 10K type strain sequencing project: providing services to taxonomists for standard genome sequencing and annotation.</title>
        <authorList>
            <consortium name="The Broad Institute Genomics Platform"/>
            <consortium name="The Broad Institute Genome Sequencing Center for Infectious Disease"/>
            <person name="Wu L."/>
            <person name="Ma J."/>
        </authorList>
    </citation>
    <scope>NUCLEOTIDE SEQUENCE [LARGE SCALE GENOMIC DNA]</scope>
    <source>
        <strain evidence="4">NBRC 102520</strain>
    </source>
</reference>
<name>A0ABQ6B6M9_9BRAD</name>
<dbReference type="InterPro" id="IPR001075">
    <property type="entry name" value="NIF_FeS_clus_asmbl_NifU_C"/>
</dbReference>
<feature type="domain" description="NIF system FeS cluster assembly NifU C-terminal" evidence="2">
    <location>
        <begin position="23"/>
        <end position="85"/>
    </location>
</feature>
<dbReference type="EMBL" id="BSOW01000030">
    <property type="protein sequence ID" value="GLR90035.1"/>
    <property type="molecule type" value="Genomic_DNA"/>
</dbReference>
<dbReference type="Pfam" id="PF01106">
    <property type="entry name" value="NifU"/>
    <property type="match status" value="1"/>
</dbReference>
<sequence length="112" mass="12315">MLAETQQSRQLATEESSGRERIVRAVLDDIRPNLKRDGGDCELIGIDGNKIMVKLTGACLFCKLASVTLAGIQARLIERLGEFVRLIPVAESARTGHRTLRKTHRAAHLPGQ</sequence>
<keyword evidence="4" id="KW-1185">Reference proteome</keyword>
<gene>
    <name evidence="3" type="ORF">GCM10007857_67490</name>
</gene>
<comment type="caution">
    <text evidence="3">The sequence shown here is derived from an EMBL/GenBank/DDBJ whole genome shotgun (WGS) entry which is preliminary data.</text>
</comment>
<evidence type="ECO:0000256" key="1">
    <source>
        <dbReference type="ARBA" id="ARBA00006420"/>
    </source>
</evidence>
<comment type="similarity">
    <text evidence="1">Belongs to the NifU family.</text>
</comment>
<organism evidence="3 4">
    <name type="scientific">Bradyrhizobium iriomotense</name>
    <dbReference type="NCBI Taxonomy" id="441950"/>
    <lineage>
        <taxon>Bacteria</taxon>
        <taxon>Pseudomonadati</taxon>
        <taxon>Pseudomonadota</taxon>
        <taxon>Alphaproteobacteria</taxon>
        <taxon>Hyphomicrobiales</taxon>
        <taxon>Nitrobacteraceae</taxon>
        <taxon>Bradyrhizobium</taxon>
    </lineage>
</organism>
<dbReference type="SUPFAM" id="SSF117916">
    <property type="entry name" value="Fe-S cluster assembly (FSCA) domain-like"/>
    <property type="match status" value="1"/>
</dbReference>
<dbReference type="Gene3D" id="3.30.300.130">
    <property type="entry name" value="Fe-S cluster assembly (FSCA)"/>
    <property type="match status" value="1"/>
</dbReference>
<dbReference type="PANTHER" id="PTHR11178">
    <property type="entry name" value="IRON-SULFUR CLUSTER SCAFFOLD PROTEIN NFU-RELATED"/>
    <property type="match status" value="1"/>
</dbReference>
<evidence type="ECO:0000259" key="2">
    <source>
        <dbReference type="Pfam" id="PF01106"/>
    </source>
</evidence>
<protein>
    <recommendedName>
        <fullName evidence="2">NIF system FeS cluster assembly NifU C-terminal domain-containing protein</fullName>
    </recommendedName>
</protein>
<dbReference type="Proteomes" id="UP001156905">
    <property type="component" value="Unassembled WGS sequence"/>
</dbReference>